<reference evidence="1 2" key="1">
    <citation type="submission" date="2014-04" db="EMBL/GenBank/DDBJ databases">
        <authorList>
            <consortium name="DOE Joint Genome Institute"/>
            <person name="Kuo A."/>
            <person name="Kohler A."/>
            <person name="Nagy L.G."/>
            <person name="Floudas D."/>
            <person name="Copeland A."/>
            <person name="Barry K.W."/>
            <person name="Cichocki N."/>
            <person name="Veneault-Fourrey C."/>
            <person name="LaButti K."/>
            <person name="Lindquist E.A."/>
            <person name="Lipzen A."/>
            <person name="Lundell T."/>
            <person name="Morin E."/>
            <person name="Murat C."/>
            <person name="Sun H."/>
            <person name="Tunlid A."/>
            <person name="Henrissat B."/>
            <person name="Grigoriev I.V."/>
            <person name="Hibbett D.S."/>
            <person name="Martin F."/>
            <person name="Nordberg H.P."/>
            <person name="Cantor M.N."/>
            <person name="Hua S.X."/>
        </authorList>
    </citation>
    <scope>NUCLEOTIDE SEQUENCE [LARGE SCALE GENOMIC DNA]</scope>
    <source>
        <strain evidence="1 2">Foug A</strain>
    </source>
</reference>
<dbReference type="Proteomes" id="UP000053989">
    <property type="component" value="Unassembled WGS sequence"/>
</dbReference>
<evidence type="ECO:0000313" key="1">
    <source>
        <dbReference type="EMBL" id="KIM61862.1"/>
    </source>
</evidence>
<organism evidence="1 2">
    <name type="scientific">Scleroderma citrinum Foug A</name>
    <dbReference type="NCBI Taxonomy" id="1036808"/>
    <lineage>
        <taxon>Eukaryota</taxon>
        <taxon>Fungi</taxon>
        <taxon>Dikarya</taxon>
        <taxon>Basidiomycota</taxon>
        <taxon>Agaricomycotina</taxon>
        <taxon>Agaricomycetes</taxon>
        <taxon>Agaricomycetidae</taxon>
        <taxon>Boletales</taxon>
        <taxon>Sclerodermatineae</taxon>
        <taxon>Sclerodermataceae</taxon>
        <taxon>Scleroderma</taxon>
    </lineage>
</organism>
<proteinExistence type="predicted"/>
<dbReference type="InParanoid" id="A0A0C3AAC9"/>
<protein>
    <submittedName>
        <fullName evidence="1">Uncharacterized protein</fullName>
    </submittedName>
</protein>
<gene>
    <name evidence="1" type="ORF">SCLCIDRAFT_858298</name>
</gene>
<name>A0A0C3AAC9_9AGAM</name>
<dbReference type="EMBL" id="KN822047">
    <property type="protein sequence ID" value="KIM61862.1"/>
    <property type="molecule type" value="Genomic_DNA"/>
</dbReference>
<keyword evidence="2" id="KW-1185">Reference proteome</keyword>
<accession>A0A0C3AAC9</accession>
<dbReference type="AlphaFoldDB" id="A0A0C3AAC9"/>
<evidence type="ECO:0000313" key="2">
    <source>
        <dbReference type="Proteomes" id="UP000053989"/>
    </source>
</evidence>
<reference evidence="2" key="2">
    <citation type="submission" date="2015-01" db="EMBL/GenBank/DDBJ databases">
        <title>Evolutionary Origins and Diversification of the Mycorrhizal Mutualists.</title>
        <authorList>
            <consortium name="DOE Joint Genome Institute"/>
            <consortium name="Mycorrhizal Genomics Consortium"/>
            <person name="Kohler A."/>
            <person name="Kuo A."/>
            <person name="Nagy L.G."/>
            <person name="Floudas D."/>
            <person name="Copeland A."/>
            <person name="Barry K.W."/>
            <person name="Cichocki N."/>
            <person name="Veneault-Fourrey C."/>
            <person name="LaButti K."/>
            <person name="Lindquist E.A."/>
            <person name="Lipzen A."/>
            <person name="Lundell T."/>
            <person name="Morin E."/>
            <person name="Murat C."/>
            <person name="Riley R."/>
            <person name="Ohm R."/>
            <person name="Sun H."/>
            <person name="Tunlid A."/>
            <person name="Henrissat B."/>
            <person name="Grigoriev I.V."/>
            <person name="Hibbett D.S."/>
            <person name="Martin F."/>
        </authorList>
    </citation>
    <scope>NUCLEOTIDE SEQUENCE [LARGE SCALE GENOMIC DNA]</scope>
    <source>
        <strain evidence="2">Foug A</strain>
    </source>
</reference>
<dbReference type="HOGENOM" id="CLU_1504311_0_0_1"/>
<sequence>MQSSMRPQLALGFKRHCLSGANLTRSLMMVMYYEEHRLGCQRISDGLLSQGGPRQKISLWGVKWNLSQDVTCYGRAQQQELLGASIVYPVTSEKHRTSHLRAQTTARGFCKLACAAAVHFILTIPCAVTRMASEKKNLLLPHAKWGMTIVKYIERANTGGGAIVIRLVDRRYTVVSSLT</sequence>